<gene>
    <name evidence="5" type="ORF">X474_00195</name>
</gene>
<keyword evidence="6" id="KW-1185">Reference proteome</keyword>
<evidence type="ECO:0000256" key="2">
    <source>
        <dbReference type="ARBA" id="ARBA00023012"/>
    </source>
</evidence>
<dbReference type="PROSITE" id="PS50110">
    <property type="entry name" value="RESPONSE_REGULATORY"/>
    <property type="match status" value="1"/>
</dbReference>
<reference evidence="5 6" key="1">
    <citation type="submission" date="2013-11" db="EMBL/GenBank/DDBJ databases">
        <title>Metagenomic analysis of a methanogenic consortium involved in long chain n-alkane degradation.</title>
        <authorList>
            <person name="Davidova I.A."/>
            <person name="Callaghan A.V."/>
            <person name="Wawrik B."/>
            <person name="Pruitt S."/>
            <person name="Marks C."/>
            <person name="Duncan K.E."/>
            <person name="Suflita J.M."/>
        </authorList>
    </citation>
    <scope>NUCLEOTIDE SEQUENCE [LARGE SCALE GENOMIC DNA]</scope>
    <source>
        <strain evidence="5 6">SPR</strain>
    </source>
</reference>
<dbReference type="CDD" id="cd17536">
    <property type="entry name" value="REC_YesN-like"/>
    <property type="match status" value="1"/>
</dbReference>
<sequence length="123" mass="13637">MGRPNVLIVDDEQDFLSSLVQRFKLRGMDVSGAPHAEKALEIMESQEFDVVVLDIKMPGMGGMAALEKIKKLYPKTQVVVLTGHGCMESGAQGMALGAFDYMIKPVKINDLIQKIKHAYEEKK</sequence>
<dbReference type="Proteomes" id="UP000032233">
    <property type="component" value="Unassembled WGS sequence"/>
</dbReference>
<dbReference type="InterPro" id="IPR001789">
    <property type="entry name" value="Sig_transdc_resp-reg_receiver"/>
</dbReference>
<dbReference type="AlphaFoldDB" id="A0A0D2GM56"/>
<evidence type="ECO:0000313" key="6">
    <source>
        <dbReference type="Proteomes" id="UP000032233"/>
    </source>
</evidence>
<dbReference type="Gene3D" id="3.40.50.2300">
    <property type="match status" value="1"/>
</dbReference>
<keyword evidence="1 3" id="KW-0597">Phosphoprotein</keyword>
<proteinExistence type="predicted"/>
<organism evidence="5 6">
    <name type="scientific">Dethiosulfatarculus sandiegensis</name>
    <dbReference type="NCBI Taxonomy" id="1429043"/>
    <lineage>
        <taxon>Bacteria</taxon>
        <taxon>Pseudomonadati</taxon>
        <taxon>Thermodesulfobacteriota</taxon>
        <taxon>Desulfarculia</taxon>
        <taxon>Desulfarculales</taxon>
        <taxon>Desulfarculaceae</taxon>
        <taxon>Dethiosulfatarculus</taxon>
    </lineage>
</organism>
<dbReference type="OrthoDB" id="9800029at2"/>
<comment type="caution">
    <text evidence="5">The sequence shown here is derived from an EMBL/GenBank/DDBJ whole genome shotgun (WGS) entry which is preliminary data.</text>
</comment>
<keyword evidence="2" id="KW-0902">Two-component regulatory system</keyword>
<dbReference type="SUPFAM" id="SSF52172">
    <property type="entry name" value="CheY-like"/>
    <property type="match status" value="1"/>
</dbReference>
<dbReference type="RefSeq" id="WP_044346053.1">
    <property type="nucleotide sequence ID" value="NZ_AZAC01000001.1"/>
</dbReference>
<dbReference type="Pfam" id="PF00072">
    <property type="entry name" value="Response_reg"/>
    <property type="match status" value="1"/>
</dbReference>
<name>A0A0D2GM56_9BACT</name>
<dbReference type="EMBL" id="AZAC01000001">
    <property type="protein sequence ID" value="KIX15792.1"/>
    <property type="molecule type" value="Genomic_DNA"/>
</dbReference>
<dbReference type="PANTHER" id="PTHR44591">
    <property type="entry name" value="STRESS RESPONSE REGULATOR PROTEIN 1"/>
    <property type="match status" value="1"/>
</dbReference>
<dbReference type="SMART" id="SM00448">
    <property type="entry name" value="REC"/>
    <property type="match status" value="1"/>
</dbReference>
<dbReference type="InParanoid" id="A0A0D2GM56"/>
<dbReference type="InterPro" id="IPR011006">
    <property type="entry name" value="CheY-like_superfamily"/>
</dbReference>
<accession>A0A0D2GM56</accession>
<evidence type="ECO:0000259" key="4">
    <source>
        <dbReference type="PROSITE" id="PS50110"/>
    </source>
</evidence>
<feature type="modified residue" description="4-aspartylphosphate" evidence="3">
    <location>
        <position position="54"/>
    </location>
</feature>
<evidence type="ECO:0000256" key="1">
    <source>
        <dbReference type="ARBA" id="ARBA00022553"/>
    </source>
</evidence>
<dbReference type="PANTHER" id="PTHR44591:SF14">
    <property type="entry name" value="PROTEIN PILG"/>
    <property type="match status" value="1"/>
</dbReference>
<evidence type="ECO:0000313" key="5">
    <source>
        <dbReference type="EMBL" id="KIX15792.1"/>
    </source>
</evidence>
<protein>
    <submittedName>
        <fullName evidence="5">Chemotaxis protein CheY</fullName>
    </submittedName>
</protein>
<dbReference type="STRING" id="1429043.X474_00195"/>
<evidence type="ECO:0000256" key="3">
    <source>
        <dbReference type="PROSITE-ProRule" id="PRU00169"/>
    </source>
</evidence>
<dbReference type="GO" id="GO:0000160">
    <property type="term" value="P:phosphorelay signal transduction system"/>
    <property type="evidence" value="ECO:0007669"/>
    <property type="project" value="UniProtKB-KW"/>
</dbReference>
<feature type="domain" description="Response regulatory" evidence="4">
    <location>
        <begin position="5"/>
        <end position="119"/>
    </location>
</feature>
<dbReference type="InterPro" id="IPR050595">
    <property type="entry name" value="Bact_response_regulator"/>
</dbReference>